<sequence>MDEKRNWIEEDVNKTRLMELEAIISEHLGSGKFFLVAAALREIDEYHLYKPEKSIYTYAKNKFMFSRRTTNTYLCSASVYESIVEDNTLPIPVNISHIRSLHKFPAEVRRYIWKQVCDSGQNITEENVVAMTIKYETGVAFTNLNNELYTPKNIILAAKKVIRKNCFDLDPASCEFANDLHENKIAQTFFTEQMNGLQQPWYGDIWLHPPNHTDKISKNGNFQEQWFKSAQDRFQRNEISSCFILLKTDFGKSWFLDTLKYPHCIFNKKVPFATPTGREKVIQDSSHMLIYMGQNIIDFCNYFENMGSIPGYNSW</sequence>
<name>A0A1Y1VLZ0_9FUNG</name>
<protein>
    <submittedName>
        <fullName evidence="1">Uncharacterized protein</fullName>
    </submittedName>
</protein>
<dbReference type="EMBL" id="MCFH01000003">
    <property type="protein sequence ID" value="ORX59136.1"/>
    <property type="molecule type" value="Genomic_DNA"/>
</dbReference>
<proteinExistence type="predicted"/>
<dbReference type="AlphaFoldDB" id="A0A1Y1VLZ0"/>
<reference evidence="1 2" key="1">
    <citation type="submission" date="2016-08" db="EMBL/GenBank/DDBJ databases">
        <title>Genomes of anaerobic fungi encode conserved fungal cellulosomes for biomass hydrolysis.</title>
        <authorList>
            <consortium name="DOE Joint Genome Institute"/>
            <person name="Haitjema C.H."/>
            <person name="Gilmore S.P."/>
            <person name="Henske J.K."/>
            <person name="Solomon K.V."/>
            <person name="De Groot R."/>
            <person name="Kuo A."/>
            <person name="Mondo S.J."/>
            <person name="Salamov A.A."/>
            <person name="Labutti K."/>
            <person name="Zhao Z."/>
            <person name="Chiniquy J."/>
            <person name="Barry K."/>
            <person name="Brewer H.M."/>
            <person name="Purvine S.O."/>
            <person name="Wright A.T."/>
            <person name="Boxma B."/>
            <person name="Van Alen T."/>
            <person name="Hackstein J.H."/>
            <person name="Baker S.E."/>
            <person name="Grigoriev I.V."/>
            <person name="O'Malley M.A."/>
        </authorList>
    </citation>
    <scope>NUCLEOTIDE SEQUENCE [LARGE SCALE GENOMIC DNA]</scope>
    <source>
        <strain evidence="2">finn</strain>
    </source>
</reference>
<evidence type="ECO:0000313" key="2">
    <source>
        <dbReference type="Proteomes" id="UP000193719"/>
    </source>
</evidence>
<dbReference type="OrthoDB" id="2155333at2759"/>
<evidence type="ECO:0000313" key="1">
    <source>
        <dbReference type="EMBL" id="ORX59136.1"/>
    </source>
</evidence>
<accession>A0A1Y1VLZ0</accession>
<dbReference type="Proteomes" id="UP000193719">
    <property type="component" value="Unassembled WGS sequence"/>
</dbReference>
<organism evidence="1 2">
    <name type="scientific">Piromyces finnis</name>
    <dbReference type="NCBI Taxonomy" id="1754191"/>
    <lineage>
        <taxon>Eukaryota</taxon>
        <taxon>Fungi</taxon>
        <taxon>Fungi incertae sedis</taxon>
        <taxon>Chytridiomycota</taxon>
        <taxon>Chytridiomycota incertae sedis</taxon>
        <taxon>Neocallimastigomycetes</taxon>
        <taxon>Neocallimastigales</taxon>
        <taxon>Neocallimastigaceae</taxon>
        <taxon>Piromyces</taxon>
    </lineage>
</organism>
<reference evidence="1 2" key="2">
    <citation type="submission" date="2016-08" db="EMBL/GenBank/DDBJ databases">
        <title>Pervasive Adenine N6-methylation of Active Genes in Fungi.</title>
        <authorList>
            <consortium name="DOE Joint Genome Institute"/>
            <person name="Mondo S.J."/>
            <person name="Dannebaum R.O."/>
            <person name="Kuo R.C."/>
            <person name="Labutti K."/>
            <person name="Haridas S."/>
            <person name="Kuo A."/>
            <person name="Salamov A."/>
            <person name="Ahrendt S.R."/>
            <person name="Lipzen A."/>
            <person name="Sullivan W."/>
            <person name="Andreopoulos W.B."/>
            <person name="Clum A."/>
            <person name="Lindquist E."/>
            <person name="Daum C."/>
            <person name="Ramamoorthy G.K."/>
            <person name="Gryganskyi A."/>
            <person name="Culley D."/>
            <person name="Magnuson J.K."/>
            <person name="James T.Y."/>
            <person name="O'Malley M.A."/>
            <person name="Stajich J.E."/>
            <person name="Spatafora J.W."/>
            <person name="Visel A."/>
            <person name="Grigoriev I.V."/>
        </authorList>
    </citation>
    <scope>NUCLEOTIDE SEQUENCE [LARGE SCALE GENOMIC DNA]</scope>
    <source>
        <strain evidence="2">finn</strain>
    </source>
</reference>
<comment type="caution">
    <text evidence="1">The sequence shown here is derived from an EMBL/GenBank/DDBJ whole genome shotgun (WGS) entry which is preliminary data.</text>
</comment>
<gene>
    <name evidence="1" type="ORF">BCR36DRAFT_366321</name>
</gene>
<keyword evidence="2" id="KW-1185">Reference proteome</keyword>